<evidence type="ECO:0000259" key="2">
    <source>
        <dbReference type="Pfam" id="PF13926"/>
    </source>
</evidence>
<feature type="compositionally biased region" description="Low complexity" evidence="1">
    <location>
        <begin position="115"/>
        <end position="128"/>
    </location>
</feature>
<dbReference type="PANTHER" id="PTHR14689:SF0">
    <property type="entry name" value="COILED-COIL DOMAIN-CONTAINING PROTEIN 82"/>
    <property type="match status" value="1"/>
</dbReference>
<evidence type="ECO:0000256" key="1">
    <source>
        <dbReference type="SAM" id="MobiDB-lite"/>
    </source>
</evidence>
<name>A0A438NEK6_EXOME</name>
<feature type="compositionally biased region" description="Polar residues" evidence="1">
    <location>
        <begin position="72"/>
        <end position="86"/>
    </location>
</feature>
<feature type="domain" description="DUF4211" evidence="2">
    <location>
        <begin position="387"/>
        <end position="523"/>
    </location>
</feature>
<dbReference type="InterPro" id="IPR025451">
    <property type="entry name" value="DUF4211"/>
</dbReference>
<dbReference type="Proteomes" id="UP000288859">
    <property type="component" value="Unassembled WGS sequence"/>
</dbReference>
<evidence type="ECO:0000313" key="3">
    <source>
        <dbReference type="EMBL" id="RVX74165.1"/>
    </source>
</evidence>
<dbReference type="EMBL" id="NAJM01000005">
    <property type="protein sequence ID" value="RVX74165.1"/>
    <property type="molecule type" value="Genomic_DNA"/>
</dbReference>
<protein>
    <recommendedName>
        <fullName evidence="2">DUF4211 domain-containing protein</fullName>
    </recommendedName>
</protein>
<dbReference type="VEuPathDB" id="FungiDB:PV10_04759"/>
<feature type="compositionally biased region" description="Basic and acidic residues" evidence="1">
    <location>
        <begin position="308"/>
        <end position="334"/>
    </location>
</feature>
<reference evidence="3 4" key="1">
    <citation type="submission" date="2017-03" db="EMBL/GenBank/DDBJ databases">
        <title>Genomes of endolithic fungi from Antarctica.</title>
        <authorList>
            <person name="Coleine C."/>
            <person name="Masonjones S."/>
            <person name="Stajich J.E."/>
        </authorList>
    </citation>
    <scope>NUCLEOTIDE SEQUENCE [LARGE SCALE GENOMIC DNA]</scope>
    <source>
        <strain evidence="3 4">CCFEE 6314</strain>
    </source>
</reference>
<dbReference type="AlphaFoldDB" id="A0A438NEK6"/>
<dbReference type="GO" id="GO:0005634">
    <property type="term" value="C:nucleus"/>
    <property type="evidence" value="ECO:0007669"/>
    <property type="project" value="TreeGrafter"/>
</dbReference>
<organism evidence="3 4">
    <name type="scientific">Exophiala mesophila</name>
    <name type="common">Black yeast-like fungus</name>
    <dbReference type="NCBI Taxonomy" id="212818"/>
    <lineage>
        <taxon>Eukaryota</taxon>
        <taxon>Fungi</taxon>
        <taxon>Dikarya</taxon>
        <taxon>Ascomycota</taxon>
        <taxon>Pezizomycotina</taxon>
        <taxon>Eurotiomycetes</taxon>
        <taxon>Chaetothyriomycetidae</taxon>
        <taxon>Chaetothyriales</taxon>
        <taxon>Herpotrichiellaceae</taxon>
        <taxon>Exophiala</taxon>
    </lineage>
</organism>
<feature type="region of interest" description="Disordered" evidence="1">
    <location>
        <begin position="44"/>
        <end position="352"/>
    </location>
</feature>
<dbReference type="PANTHER" id="PTHR14689">
    <property type="entry name" value="PHORBOL-ESTER_DAG-TYPE DOMAIN-CONTAINING PROTEIN"/>
    <property type="match status" value="1"/>
</dbReference>
<sequence>MAKKAYRNRPKQTTLRFAALASSSPARDGYSEAVYDRLAASVRYTGPSTSSSSKMSRPSRAKPALPTPEPSSQPDIDQPKRNSNVISSSEDSDEDELVLPSQKRRKIAQTPLSAPQRSTRSSSRPTTQICLDSDDQETEMTPASSTRQSTRLRRREPSQSPSHDNLHPAPTSPLSKPSLDFASAETSDEDDVILASRPLASRRRRTRSIPQKDSFIANDDDVTYISDGLDAKPRRPNRPKRSTDNFIASDDEVGPSRRVGTTQKRRKARHTRTRQEQDELDDDLENLHNSDIDESPAMSRTRGGPVTTKRDSTKEHFELLRRRRAGEKIPRIRDSEDESDSVSNHSSAVNIDLIGEFDPQGDLSDDSLHEMPDQDYPAEDYDDNLDDFIIDDGEQRPGRPLRDIPLQFTSYASAKPKELFFYIIEWLVKNKIAPAFSRQDELYNLAFDRVEDQVKAQAGSRLISSAWGADFKRVIMARPEMKVTLLPGFDEDHIRDCDACNRTNHPARYEFIFSGQPYFKKTLEPVDDSDEEDEDAAGQDHDEDGYALPSSAQRYYLGRTCAANAQMGHKLTHWKHHLNESLMAYLEEQGVLSAEAIVAREKINKKKRERQAEHVVESMESTGMIDELWSAFKSNLEDARLGMEA</sequence>
<comment type="caution">
    <text evidence="3">The sequence shown here is derived from an EMBL/GenBank/DDBJ whole genome shotgun (WGS) entry which is preliminary data.</text>
</comment>
<feature type="compositionally biased region" description="Low complexity" evidence="1">
    <location>
        <begin position="48"/>
        <end position="58"/>
    </location>
</feature>
<gene>
    <name evidence="3" type="ORF">B0A52_01997</name>
</gene>
<dbReference type="Pfam" id="PF13926">
    <property type="entry name" value="DUF4211"/>
    <property type="match status" value="1"/>
</dbReference>
<feature type="compositionally biased region" description="Basic residues" evidence="1">
    <location>
        <begin position="263"/>
        <end position="272"/>
    </location>
</feature>
<feature type="region of interest" description="Disordered" evidence="1">
    <location>
        <begin position="526"/>
        <end position="547"/>
    </location>
</feature>
<accession>A0A438NEK6</accession>
<dbReference type="OrthoDB" id="21499at2759"/>
<proteinExistence type="predicted"/>
<feature type="compositionally biased region" description="Acidic residues" evidence="1">
    <location>
        <begin position="526"/>
        <end position="545"/>
    </location>
</feature>
<evidence type="ECO:0000313" key="4">
    <source>
        <dbReference type="Proteomes" id="UP000288859"/>
    </source>
</evidence>